<gene>
    <name evidence="1" type="ORF">GCM10007384_20870</name>
</gene>
<reference evidence="1 2" key="1">
    <citation type="journal article" date="2014" name="Int. J. Syst. Evol. Microbiol.">
        <title>Complete genome sequence of Corynebacterium casei LMG S-19264T (=DSM 44701T), isolated from a smear-ripened cheese.</title>
        <authorList>
            <consortium name="US DOE Joint Genome Institute (JGI-PGF)"/>
            <person name="Walter F."/>
            <person name="Albersmeier A."/>
            <person name="Kalinowski J."/>
            <person name="Ruckert C."/>
        </authorList>
    </citation>
    <scope>NUCLEOTIDE SEQUENCE [LARGE SCALE GENOMIC DNA]</scope>
    <source>
        <strain evidence="1 2">KCTC 12285</strain>
    </source>
</reference>
<evidence type="ECO:0000313" key="1">
    <source>
        <dbReference type="EMBL" id="GGX19333.1"/>
    </source>
</evidence>
<name>A0A918JVA2_9FLAO</name>
<evidence type="ECO:0000313" key="2">
    <source>
        <dbReference type="Proteomes" id="UP000601108"/>
    </source>
</evidence>
<sequence>MEIDKTKYLSSKETIKELKVSSCDLMHLRVSGKLKFIKKGNTYFYEKKYLKKYNR</sequence>
<organism evidence="1 2">
    <name type="scientific">Aquimarina muelleri</name>
    <dbReference type="NCBI Taxonomy" id="279356"/>
    <lineage>
        <taxon>Bacteria</taxon>
        <taxon>Pseudomonadati</taxon>
        <taxon>Bacteroidota</taxon>
        <taxon>Flavobacteriia</taxon>
        <taxon>Flavobacteriales</taxon>
        <taxon>Flavobacteriaceae</taxon>
        <taxon>Aquimarina</taxon>
    </lineage>
</organism>
<keyword evidence="2" id="KW-1185">Reference proteome</keyword>
<dbReference type="EMBL" id="BMWS01000012">
    <property type="protein sequence ID" value="GGX19333.1"/>
    <property type="molecule type" value="Genomic_DNA"/>
</dbReference>
<proteinExistence type="predicted"/>
<comment type="caution">
    <text evidence="1">The sequence shown here is derived from an EMBL/GenBank/DDBJ whole genome shotgun (WGS) entry which is preliminary data.</text>
</comment>
<protein>
    <recommendedName>
        <fullName evidence="3">Helix-turn-helix domain-containing protein</fullName>
    </recommendedName>
</protein>
<dbReference type="AlphaFoldDB" id="A0A918JVA2"/>
<accession>A0A918JVA2</accession>
<evidence type="ECO:0008006" key="3">
    <source>
        <dbReference type="Google" id="ProtNLM"/>
    </source>
</evidence>
<dbReference type="Proteomes" id="UP000601108">
    <property type="component" value="Unassembled WGS sequence"/>
</dbReference>